<evidence type="ECO:0000256" key="1">
    <source>
        <dbReference type="PROSITE-ProRule" id="PRU00464"/>
    </source>
</evidence>
<dbReference type="GO" id="GO:0008168">
    <property type="term" value="F:methyltransferase activity"/>
    <property type="evidence" value="ECO:0007669"/>
    <property type="project" value="UniProtKB-KW"/>
</dbReference>
<dbReference type="Proteomes" id="UP001552594">
    <property type="component" value="Unassembled WGS sequence"/>
</dbReference>
<dbReference type="Pfam" id="PF01230">
    <property type="entry name" value="HIT"/>
    <property type="match status" value="1"/>
</dbReference>
<proteinExistence type="predicted"/>
<feature type="domain" description="HIT" evidence="2">
    <location>
        <begin position="7"/>
        <end position="112"/>
    </location>
</feature>
<feature type="short sequence motif" description="Histidine triad motif" evidence="1">
    <location>
        <begin position="97"/>
        <end position="101"/>
    </location>
</feature>
<dbReference type="InterPro" id="IPR001310">
    <property type="entry name" value="Histidine_triad_HIT"/>
</dbReference>
<evidence type="ECO:0000313" key="3">
    <source>
        <dbReference type="EMBL" id="MEV5509681.1"/>
    </source>
</evidence>
<dbReference type="InterPro" id="IPR011146">
    <property type="entry name" value="HIT-like"/>
</dbReference>
<reference evidence="3 4" key="1">
    <citation type="submission" date="2024-06" db="EMBL/GenBank/DDBJ databases">
        <title>The Natural Products Discovery Center: Release of the First 8490 Sequenced Strains for Exploring Actinobacteria Biosynthetic Diversity.</title>
        <authorList>
            <person name="Kalkreuter E."/>
            <person name="Kautsar S.A."/>
            <person name="Yang D."/>
            <person name="Bader C.D."/>
            <person name="Teijaro C.N."/>
            <person name="Fluegel L."/>
            <person name="Davis C.M."/>
            <person name="Simpson J.R."/>
            <person name="Lauterbach L."/>
            <person name="Steele A.D."/>
            <person name="Gui C."/>
            <person name="Meng S."/>
            <person name="Li G."/>
            <person name="Viehrig K."/>
            <person name="Ye F."/>
            <person name="Su P."/>
            <person name="Kiefer A.F."/>
            <person name="Nichols A."/>
            <person name="Cepeda A.J."/>
            <person name="Yan W."/>
            <person name="Fan B."/>
            <person name="Jiang Y."/>
            <person name="Adhikari A."/>
            <person name="Zheng C.-J."/>
            <person name="Schuster L."/>
            <person name="Cowan T.M."/>
            <person name="Smanski M.J."/>
            <person name="Chevrette M.G."/>
            <person name="De Carvalho L.P.S."/>
            <person name="Shen B."/>
        </authorList>
    </citation>
    <scope>NUCLEOTIDE SEQUENCE [LARGE SCALE GENOMIC DNA]</scope>
    <source>
        <strain evidence="3 4">NPDC052347</strain>
    </source>
</reference>
<name>A0ABV3K3E2_STRON</name>
<keyword evidence="4" id="KW-1185">Reference proteome</keyword>
<dbReference type="SUPFAM" id="SSF54197">
    <property type="entry name" value="HIT-like"/>
    <property type="match status" value="1"/>
</dbReference>
<dbReference type="EC" id="2.1.1.-" evidence="3"/>
<sequence length="143" mass="15257">MTDPNCAFCAIVTGAAPAHLVFEDNTAVAFLDARPLFPGHVLVVPRRHTATLTDLPAAQVGPFFERIRRITGAVERGMAAAGSLVAANNRVSQSVPHLHVHVVPRNPRDGLRGFFWPRGRYASEEEAGQVAGRVRAALNGDGG</sequence>
<dbReference type="GO" id="GO:0032259">
    <property type="term" value="P:methylation"/>
    <property type="evidence" value="ECO:0007669"/>
    <property type="project" value="UniProtKB-KW"/>
</dbReference>
<dbReference type="PANTHER" id="PTHR46648">
    <property type="entry name" value="HIT FAMILY PROTEIN 1"/>
    <property type="match status" value="1"/>
</dbReference>
<evidence type="ECO:0000259" key="2">
    <source>
        <dbReference type="PROSITE" id="PS51084"/>
    </source>
</evidence>
<comment type="caution">
    <text evidence="3">The sequence shown here is derived from an EMBL/GenBank/DDBJ whole genome shotgun (WGS) entry which is preliminary data.</text>
</comment>
<protein>
    <submittedName>
        <fullName evidence="3">HIT family protein</fullName>
        <ecNumber evidence="3">2.1.1.-</ecNumber>
    </submittedName>
</protein>
<dbReference type="PANTHER" id="PTHR46648:SF1">
    <property type="entry name" value="ADENOSINE 5'-MONOPHOSPHORAMIDASE HNT1"/>
    <property type="match status" value="1"/>
</dbReference>
<dbReference type="RefSeq" id="WP_109280090.1">
    <property type="nucleotide sequence ID" value="NZ_JBFAUK010000023.1"/>
</dbReference>
<keyword evidence="3" id="KW-0489">Methyltransferase</keyword>
<gene>
    <name evidence="3" type="ORF">AB0L16_25130</name>
</gene>
<accession>A0ABV3K3E2</accession>
<dbReference type="InterPro" id="IPR036265">
    <property type="entry name" value="HIT-like_sf"/>
</dbReference>
<dbReference type="PROSITE" id="PS51084">
    <property type="entry name" value="HIT_2"/>
    <property type="match status" value="1"/>
</dbReference>
<dbReference type="PRINTS" id="PR00332">
    <property type="entry name" value="HISTRIAD"/>
</dbReference>
<keyword evidence="3" id="KW-0808">Transferase</keyword>
<organism evidence="3 4">
    <name type="scientific">Streptomyces orinoci</name>
    <name type="common">Streptoverticillium orinoci</name>
    <dbReference type="NCBI Taxonomy" id="67339"/>
    <lineage>
        <taxon>Bacteria</taxon>
        <taxon>Bacillati</taxon>
        <taxon>Actinomycetota</taxon>
        <taxon>Actinomycetes</taxon>
        <taxon>Kitasatosporales</taxon>
        <taxon>Streptomycetaceae</taxon>
        <taxon>Streptomyces</taxon>
    </lineage>
</organism>
<evidence type="ECO:0000313" key="4">
    <source>
        <dbReference type="Proteomes" id="UP001552594"/>
    </source>
</evidence>
<dbReference type="EMBL" id="JBFAUK010000023">
    <property type="protein sequence ID" value="MEV5509681.1"/>
    <property type="molecule type" value="Genomic_DNA"/>
</dbReference>
<dbReference type="Gene3D" id="3.30.428.10">
    <property type="entry name" value="HIT-like"/>
    <property type="match status" value="1"/>
</dbReference>